<evidence type="ECO:0000313" key="2">
    <source>
        <dbReference type="EMBL" id="SMC97686.1"/>
    </source>
</evidence>
<feature type="region of interest" description="Disordered" evidence="1">
    <location>
        <begin position="355"/>
        <end position="374"/>
    </location>
</feature>
<dbReference type="EMBL" id="FWXN01000027">
    <property type="protein sequence ID" value="SMC97686.1"/>
    <property type="molecule type" value="Genomic_DNA"/>
</dbReference>
<proteinExistence type="predicted"/>
<dbReference type="RefSeq" id="WP_143445640.1">
    <property type="nucleotide sequence ID" value="NZ_FWXN01000027.1"/>
</dbReference>
<organism evidence="2 3">
    <name type="scientific">Janibacter indicus</name>
    <dbReference type="NCBI Taxonomy" id="857417"/>
    <lineage>
        <taxon>Bacteria</taxon>
        <taxon>Bacillati</taxon>
        <taxon>Actinomycetota</taxon>
        <taxon>Actinomycetes</taxon>
        <taxon>Micrococcales</taxon>
        <taxon>Intrasporangiaceae</taxon>
        <taxon>Janibacter</taxon>
    </lineage>
</organism>
<accession>A0A1W2DL09</accession>
<name>A0A1W2DL09_9MICO</name>
<evidence type="ECO:0000256" key="1">
    <source>
        <dbReference type="SAM" id="MobiDB-lite"/>
    </source>
</evidence>
<dbReference type="Proteomes" id="UP000192634">
    <property type="component" value="Unassembled WGS sequence"/>
</dbReference>
<sequence length="374" mass="41491">MSFPDDPWYLTQRANDAEELTRAHNQRRENSSGKTLIDGIYHPHLVDGPGTSPIEAGTGALGQTYLTAIAGFLTYVSMPRLDLAYERSGPLAPPKFEAYGEDFDWSGAHFPSEPDWPKWGRNLGSGRVAIRDFRLAVDPGDSAPKDASEAVQAAIGDWWRLAKVWIEILTSQDLEGADRFHWSTGSLHLLYRDRLGGAWTTELRRSSLRQSWRPSMGFGASGSLSSAFHAAGCGHAPPLEWQLLREALRAFEIGQYRRVLIEAGIAAEVALTEYLTRVRRMPKAGKPTLGTLVTEEEAAGDSSILPARFRESVLTARNQVIHHRLFPTDDDAVAAFQLTVDLLERASPRDRLAEPYGLTVREDPPFDSRVQTGR</sequence>
<evidence type="ECO:0000313" key="3">
    <source>
        <dbReference type="Proteomes" id="UP000192634"/>
    </source>
</evidence>
<reference evidence="2 3" key="1">
    <citation type="submission" date="2017-04" db="EMBL/GenBank/DDBJ databases">
        <authorList>
            <person name="Afonso C.L."/>
            <person name="Miller P.J."/>
            <person name="Scott M.A."/>
            <person name="Spackman E."/>
            <person name="Goraichik I."/>
            <person name="Dimitrov K.M."/>
            <person name="Suarez D.L."/>
            <person name="Swayne D.E."/>
        </authorList>
    </citation>
    <scope>NUCLEOTIDE SEQUENCE [LARGE SCALE GENOMIC DNA]</scope>
    <source>
        <strain evidence="2 3">CGMCC 1.12511</strain>
    </source>
</reference>
<dbReference type="OrthoDB" id="4549848at2"/>
<gene>
    <name evidence="2" type="ORF">SAMN06296429_1271</name>
</gene>
<protein>
    <submittedName>
        <fullName evidence="2">Uncharacterized protein</fullName>
    </submittedName>
</protein>
<dbReference type="AlphaFoldDB" id="A0A1W2DL09"/>